<dbReference type="InterPro" id="IPR019079">
    <property type="entry name" value="Capsule_synth_CapA"/>
</dbReference>
<dbReference type="Proteomes" id="UP000675431">
    <property type="component" value="Unassembled WGS sequence"/>
</dbReference>
<dbReference type="AlphaFoldDB" id="A0A941CX25"/>
<sequence length="350" mass="39421">MAGKNKVVSLAATGDILLHGRVYGGTKKKSDYKLKEQLQNVNELLVKQDITVVNLESIIAGQEIGLSSFPKFNAPVELGYVLKDMGVDIASIANNHALDRGEEALKKSINNLKKIGLEYVGAHNSFEDRDTLRIINKNGLRVCFLSYTKDTNGIVKALNTKPYLVNSLTHTKLISIIREIRRIKRNEIADVVVVNMHFGEEYHLEPSSAQREISASLADAGADIILGHHPHVLQPPEWIETSRGTKTFVAYSLGNFFTGQNGLHRQIGSVLTLDIRKPSKTYDNIEISNPTYNLTFVERTKPKKYVIHLFRDWIKNNKHIETKYGRFSPEDVYKDTVARLRKSISNLNVK</sequence>
<comment type="similarity">
    <text evidence="1">Belongs to the CapA family.</text>
</comment>
<feature type="domain" description="Capsule synthesis protein CapA" evidence="2">
    <location>
        <begin position="9"/>
        <end position="260"/>
    </location>
</feature>
<evidence type="ECO:0000313" key="3">
    <source>
        <dbReference type="EMBL" id="MBR7554759.1"/>
    </source>
</evidence>
<dbReference type="RefSeq" id="WP_212371216.1">
    <property type="nucleotide sequence ID" value="NZ_JAGSIE010000038.1"/>
</dbReference>
<keyword evidence="4" id="KW-1185">Reference proteome</keyword>
<dbReference type="InterPro" id="IPR052169">
    <property type="entry name" value="CW_Biosynth-Accessory"/>
</dbReference>
<name>A0A941CX25_9BACI</name>
<reference evidence="3 4" key="1">
    <citation type="submission" date="2021-04" db="EMBL/GenBank/DDBJ databases">
        <title>Allobacillus sp. nov. SKP8-2 isolated from shrimp paste.</title>
        <authorList>
            <person name="Tanasupawat S."/>
            <person name="Yiamsombat S."/>
            <person name="Kanchanasin P."/>
            <person name="Kuncharoen N."/>
        </authorList>
    </citation>
    <scope>NUCLEOTIDE SEQUENCE [LARGE SCALE GENOMIC DNA]</scope>
    <source>
        <strain evidence="3 4">SKP8-2</strain>
    </source>
</reference>
<organism evidence="3 4">
    <name type="scientific">Allobacillus saliphilus</name>
    <dbReference type="NCBI Taxonomy" id="2912308"/>
    <lineage>
        <taxon>Bacteria</taxon>
        <taxon>Bacillati</taxon>
        <taxon>Bacillota</taxon>
        <taxon>Bacilli</taxon>
        <taxon>Bacillales</taxon>
        <taxon>Bacillaceae</taxon>
        <taxon>Allobacillus</taxon>
    </lineage>
</organism>
<dbReference type="SMART" id="SM00854">
    <property type="entry name" value="PGA_cap"/>
    <property type="match status" value="1"/>
</dbReference>
<dbReference type="Gene3D" id="3.60.21.10">
    <property type="match status" value="1"/>
</dbReference>
<dbReference type="PANTHER" id="PTHR33393:SF12">
    <property type="entry name" value="CAPSULE BIOSYNTHESIS PROTEIN CAPA"/>
    <property type="match status" value="1"/>
</dbReference>
<dbReference type="PANTHER" id="PTHR33393">
    <property type="entry name" value="POLYGLUTAMINE SYNTHESIS ACCESSORY PROTEIN RV0574C-RELATED"/>
    <property type="match status" value="1"/>
</dbReference>
<dbReference type="InterPro" id="IPR029052">
    <property type="entry name" value="Metallo-depent_PP-like"/>
</dbReference>
<accession>A0A941CX25</accession>
<dbReference type="CDD" id="cd07381">
    <property type="entry name" value="MPP_CapA"/>
    <property type="match status" value="1"/>
</dbReference>
<comment type="caution">
    <text evidence="3">The sequence shown here is derived from an EMBL/GenBank/DDBJ whole genome shotgun (WGS) entry which is preliminary data.</text>
</comment>
<protein>
    <submittedName>
        <fullName evidence="3">CapA family protein</fullName>
    </submittedName>
</protein>
<gene>
    <name evidence="3" type="ORF">KC820_11550</name>
</gene>
<dbReference type="EMBL" id="JAGSIE010000038">
    <property type="protein sequence ID" value="MBR7554759.1"/>
    <property type="molecule type" value="Genomic_DNA"/>
</dbReference>
<evidence type="ECO:0000259" key="2">
    <source>
        <dbReference type="SMART" id="SM00854"/>
    </source>
</evidence>
<proteinExistence type="inferred from homology"/>
<dbReference type="SUPFAM" id="SSF56300">
    <property type="entry name" value="Metallo-dependent phosphatases"/>
    <property type="match status" value="1"/>
</dbReference>
<evidence type="ECO:0000256" key="1">
    <source>
        <dbReference type="ARBA" id="ARBA00005662"/>
    </source>
</evidence>
<evidence type="ECO:0000313" key="4">
    <source>
        <dbReference type="Proteomes" id="UP000675431"/>
    </source>
</evidence>
<dbReference type="Pfam" id="PF09587">
    <property type="entry name" value="PGA_cap"/>
    <property type="match status" value="1"/>
</dbReference>